<gene>
    <name evidence="8" type="ORF">Aco03nite_090480</name>
</gene>
<dbReference type="PROSITE" id="PS50850">
    <property type="entry name" value="MFS"/>
    <property type="match status" value="1"/>
</dbReference>
<evidence type="ECO:0000313" key="8">
    <source>
        <dbReference type="EMBL" id="GID60644.1"/>
    </source>
</evidence>
<evidence type="ECO:0000256" key="1">
    <source>
        <dbReference type="ARBA" id="ARBA00004651"/>
    </source>
</evidence>
<dbReference type="SUPFAM" id="SSF103473">
    <property type="entry name" value="MFS general substrate transporter"/>
    <property type="match status" value="1"/>
</dbReference>
<evidence type="ECO:0000256" key="3">
    <source>
        <dbReference type="ARBA" id="ARBA00022692"/>
    </source>
</evidence>
<keyword evidence="5 6" id="KW-0472">Membrane</keyword>
<keyword evidence="3 6" id="KW-0812">Transmembrane</keyword>
<evidence type="ECO:0000256" key="4">
    <source>
        <dbReference type="ARBA" id="ARBA00022989"/>
    </source>
</evidence>
<dbReference type="CDD" id="cd06173">
    <property type="entry name" value="MFS_MefA_like"/>
    <property type="match status" value="1"/>
</dbReference>
<keyword evidence="2" id="KW-1003">Cell membrane</keyword>
<keyword evidence="4 6" id="KW-1133">Transmembrane helix</keyword>
<evidence type="ECO:0000256" key="2">
    <source>
        <dbReference type="ARBA" id="ARBA00022475"/>
    </source>
</evidence>
<evidence type="ECO:0000259" key="7">
    <source>
        <dbReference type="PROSITE" id="PS50850"/>
    </source>
</evidence>
<dbReference type="Gene3D" id="1.20.1250.20">
    <property type="entry name" value="MFS general substrate transporter like domains"/>
    <property type="match status" value="1"/>
</dbReference>
<feature type="transmembrane region" description="Helical" evidence="6">
    <location>
        <begin position="228"/>
        <end position="248"/>
    </location>
</feature>
<dbReference type="InterPro" id="IPR011701">
    <property type="entry name" value="MFS"/>
</dbReference>
<dbReference type="InterPro" id="IPR036259">
    <property type="entry name" value="MFS_trans_sf"/>
</dbReference>
<dbReference type="Pfam" id="PF07690">
    <property type="entry name" value="MFS_1"/>
    <property type="match status" value="1"/>
</dbReference>
<comment type="subcellular location">
    <subcellularLocation>
        <location evidence="1">Cell membrane</location>
        <topology evidence="1">Multi-pass membrane protein</topology>
    </subcellularLocation>
</comment>
<dbReference type="PANTHER" id="PTHR23513">
    <property type="entry name" value="INTEGRAL MEMBRANE EFFLUX PROTEIN-RELATED"/>
    <property type="match status" value="1"/>
</dbReference>
<dbReference type="RefSeq" id="WP_203807857.1">
    <property type="nucleotide sequence ID" value="NZ_BAAAQE010000074.1"/>
</dbReference>
<reference evidence="8 9" key="1">
    <citation type="submission" date="2021-01" db="EMBL/GenBank/DDBJ databases">
        <title>Whole genome shotgun sequence of Actinoplanes couchii NBRC 106145.</title>
        <authorList>
            <person name="Komaki H."/>
            <person name="Tamura T."/>
        </authorList>
    </citation>
    <scope>NUCLEOTIDE SEQUENCE [LARGE SCALE GENOMIC DNA]</scope>
    <source>
        <strain evidence="8 9">NBRC 106145</strain>
    </source>
</reference>
<protein>
    <submittedName>
        <fullName evidence="8">MFS transporter</fullName>
    </submittedName>
</protein>
<feature type="transmembrane region" description="Helical" evidence="6">
    <location>
        <begin position="260"/>
        <end position="280"/>
    </location>
</feature>
<feature type="domain" description="Major facilitator superfamily (MFS) profile" evidence="7">
    <location>
        <begin position="1"/>
        <end position="403"/>
    </location>
</feature>
<evidence type="ECO:0000313" key="9">
    <source>
        <dbReference type="Proteomes" id="UP000612282"/>
    </source>
</evidence>
<sequence length="403" mass="41939">MTAAKDAGERAKIDRRTIPLLAATGISVTGDGAFISAAPLLAAALTRDPVQVSLVTAAVYIPWLLFGLPAGALVDRWSRKRVMVLADLFRAVVLAALVALLVIGWASLPVLVVVVLLVGIAQCFFDSAAQAVIPTIVGRDKDALAKVNGRYWALDTVGRSLLGPPLGSSAFGINRALPFAADAVSFLASALLVRRLPDTPRPDGDHEPILSAVKAGLRHLLHTRELRVLAFSMGAYNGAFNIAMAPFVLYATDVLDVPNAAYGVLLAMSALGGVVAGWQAGPLTRRMSYRQTMALVHTTQAAAWAGIAFTGNPWAAGLFLALLGAGSSLSSVAVGSARQALTPDHLLGRVVSAFRLFGLGLAGLGALAGGLIASTWGLTAPLVAAPIVLLIASLLTWPYKRQH</sequence>
<proteinExistence type="predicted"/>
<keyword evidence="9" id="KW-1185">Reference proteome</keyword>
<feature type="transmembrane region" description="Helical" evidence="6">
    <location>
        <begin position="346"/>
        <end position="372"/>
    </location>
</feature>
<comment type="caution">
    <text evidence="8">The sequence shown here is derived from an EMBL/GenBank/DDBJ whole genome shotgun (WGS) entry which is preliminary data.</text>
</comment>
<evidence type="ECO:0000256" key="6">
    <source>
        <dbReference type="SAM" id="Phobius"/>
    </source>
</evidence>
<name>A0ABQ3XQ54_9ACTN</name>
<dbReference type="InterPro" id="IPR020846">
    <property type="entry name" value="MFS_dom"/>
</dbReference>
<feature type="transmembrane region" description="Helical" evidence="6">
    <location>
        <begin position="82"/>
        <end position="105"/>
    </location>
</feature>
<accession>A0ABQ3XQ54</accession>
<dbReference type="EMBL" id="BOMG01000111">
    <property type="protein sequence ID" value="GID60644.1"/>
    <property type="molecule type" value="Genomic_DNA"/>
</dbReference>
<dbReference type="PANTHER" id="PTHR23513:SF6">
    <property type="entry name" value="MAJOR FACILITATOR SUPERFAMILY ASSOCIATED DOMAIN-CONTAINING PROTEIN"/>
    <property type="match status" value="1"/>
</dbReference>
<feature type="transmembrane region" description="Helical" evidence="6">
    <location>
        <begin position="378"/>
        <end position="397"/>
    </location>
</feature>
<evidence type="ECO:0000256" key="5">
    <source>
        <dbReference type="ARBA" id="ARBA00023136"/>
    </source>
</evidence>
<organism evidence="8 9">
    <name type="scientific">Actinoplanes couchii</name>
    <dbReference type="NCBI Taxonomy" id="403638"/>
    <lineage>
        <taxon>Bacteria</taxon>
        <taxon>Bacillati</taxon>
        <taxon>Actinomycetota</taxon>
        <taxon>Actinomycetes</taxon>
        <taxon>Micromonosporales</taxon>
        <taxon>Micromonosporaceae</taxon>
        <taxon>Actinoplanes</taxon>
    </lineage>
</organism>
<dbReference type="Proteomes" id="UP000612282">
    <property type="component" value="Unassembled WGS sequence"/>
</dbReference>
<feature type="transmembrane region" description="Helical" evidence="6">
    <location>
        <begin position="20"/>
        <end position="44"/>
    </location>
</feature>
<feature type="transmembrane region" description="Helical" evidence="6">
    <location>
        <begin position="50"/>
        <end position="70"/>
    </location>
</feature>